<gene>
    <name evidence="1" type="ORF">PBRASI_LOCUS3393</name>
</gene>
<comment type="caution">
    <text evidence="1">The sequence shown here is derived from an EMBL/GenBank/DDBJ whole genome shotgun (WGS) entry which is preliminary data.</text>
</comment>
<keyword evidence="2" id="KW-1185">Reference proteome</keyword>
<dbReference type="EMBL" id="CAJVPI010000304">
    <property type="protein sequence ID" value="CAG8516504.1"/>
    <property type="molecule type" value="Genomic_DNA"/>
</dbReference>
<dbReference type="AlphaFoldDB" id="A0A9N9A4H4"/>
<evidence type="ECO:0000313" key="2">
    <source>
        <dbReference type="Proteomes" id="UP000789739"/>
    </source>
</evidence>
<organism evidence="1 2">
    <name type="scientific">Paraglomus brasilianum</name>
    <dbReference type="NCBI Taxonomy" id="144538"/>
    <lineage>
        <taxon>Eukaryota</taxon>
        <taxon>Fungi</taxon>
        <taxon>Fungi incertae sedis</taxon>
        <taxon>Mucoromycota</taxon>
        <taxon>Glomeromycotina</taxon>
        <taxon>Glomeromycetes</taxon>
        <taxon>Paraglomerales</taxon>
        <taxon>Paraglomeraceae</taxon>
        <taxon>Paraglomus</taxon>
    </lineage>
</organism>
<proteinExistence type="predicted"/>
<dbReference type="Proteomes" id="UP000789739">
    <property type="component" value="Unassembled WGS sequence"/>
</dbReference>
<protein>
    <submittedName>
        <fullName evidence="1">4154_t:CDS:1</fullName>
    </submittedName>
</protein>
<reference evidence="1" key="1">
    <citation type="submission" date="2021-06" db="EMBL/GenBank/DDBJ databases">
        <authorList>
            <person name="Kallberg Y."/>
            <person name="Tangrot J."/>
            <person name="Rosling A."/>
        </authorList>
    </citation>
    <scope>NUCLEOTIDE SEQUENCE</scope>
    <source>
        <strain evidence="1">BR232B</strain>
    </source>
</reference>
<name>A0A9N9A4H4_9GLOM</name>
<accession>A0A9N9A4H4</accession>
<evidence type="ECO:0000313" key="1">
    <source>
        <dbReference type="EMBL" id="CAG8516504.1"/>
    </source>
</evidence>
<sequence>MRSILVTSKNRLKVELFVGWNSVRITAPHQLELNLAPRFRG</sequence>